<accession>A0ABP7YNE9</accession>
<evidence type="ECO:0000313" key="2">
    <source>
        <dbReference type="EMBL" id="GAA4138836.1"/>
    </source>
</evidence>
<dbReference type="Pfam" id="PF20335">
    <property type="entry name" value="DUF6630"/>
    <property type="match status" value="1"/>
</dbReference>
<organism evidence="2 3">
    <name type="scientific">Sphingobacterium kyonggiense</name>
    <dbReference type="NCBI Taxonomy" id="714075"/>
    <lineage>
        <taxon>Bacteria</taxon>
        <taxon>Pseudomonadati</taxon>
        <taxon>Bacteroidota</taxon>
        <taxon>Sphingobacteriia</taxon>
        <taxon>Sphingobacteriales</taxon>
        <taxon>Sphingobacteriaceae</taxon>
        <taxon>Sphingobacterium</taxon>
    </lineage>
</organism>
<feature type="domain" description="DUF6630" evidence="1">
    <location>
        <begin position="27"/>
        <end position="133"/>
    </location>
</feature>
<dbReference type="EMBL" id="BAAAZI010000006">
    <property type="protein sequence ID" value="GAA4138836.1"/>
    <property type="molecule type" value="Genomic_DNA"/>
</dbReference>
<evidence type="ECO:0000259" key="1">
    <source>
        <dbReference type="Pfam" id="PF20335"/>
    </source>
</evidence>
<proteinExistence type="predicted"/>
<dbReference type="InterPro" id="IPR046582">
    <property type="entry name" value="DUF6630"/>
</dbReference>
<protein>
    <recommendedName>
        <fullName evidence="1">DUF6630 domain-containing protein</fullName>
    </recommendedName>
</protein>
<dbReference type="Proteomes" id="UP001500101">
    <property type="component" value="Unassembled WGS sequence"/>
</dbReference>
<keyword evidence="3" id="KW-1185">Reference proteome</keyword>
<dbReference type="RefSeq" id="WP_344674143.1">
    <property type="nucleotide sequence ID" value="NZ_BAAAZI010000006.1"/>
</dbReference>
<gene>
    <name evidence="2" type="ORF">GCM10022216_16290</name>
</gene>
<comment type="caution">
    <text evidence="2">The sequence shown here is derived from an EMBL/GenBank/DDBJ whole genome shotgun (WGS) entry which is preliminary data.</text>
</comment>
<sequence length="205" mass="23713">MNSEYLQKLMGEQEWKKFVSKSIDDKNELIQYLLENEILLMVDWKGEEQDGNIGDFFKYRNNILDSNTMVDFSSVYDKLQETISRNNLQTGDAVPFLLKEFQKQLKPIKQVVILLNVGNDNYYIGLARQKDLKVITTPSSDFWQFLSFGSKTGEVLYTVKCDCGSMNVWQLKRGEVLTDDVCQDCGKILVDKEGNFTLPVEKDYI</sequence>
<reference evidence="3" key="1">
    <citation type="journal article" date="2019" name="Int. J. Syst. Evol. Microbiol.">
        <title>The Global Catalogue of Microorganisms (GCM) 10K type strain sequencing project: providing services to taxonomists for standard genome sequencing and annotation.</title>
        <authorList>
            <consortium name="The Broad Institute Genomics Platform"/>
            <consortium name="The Broad Institute Genome Sequencing Center for Infectious Disease"/>
            <person name="Wu L."/>
            <person name="Ma J."/>
        </authorList>
    </citation>
    <scope>NUCLEOTIDE SEQUENCE [LARGE SCALE GENOMIC DNA]</scope>
    <source>
        <strain evidence="3">JCM 16704</strain>
    </source>
</reference>
<evidence type="ECO:0000313" key="3">
    <source>
        <dbReference type="Proteomes" id="UP001500101"/>
    </source>
</evidence>
<name>A0ABP7YNE9_9SPHI</name>